<gene>
    <name evidence="3" type="ORF">KCG44_00755</name>
</gene>
<feature type="transmembrane region" description="Helical" evidence="1">
    <location>
        <begin position="549"/>
        <end position="571"/>
    </location>
</feature>
<name>A0ABS6SA84_9SPHN</name>
<dbReference type="PANTHER" id="PTHR46825:SF9">
    <property type="entry name" value="BETA-LACTAMASE-RELATED DOMAIN-CONTAINING PROTEIN"/>
    <property type="match status" value="1"/>
</dbReference>
<evidence type="ECO:0000313" key="4">
    <source>
        <dbReference type="Proteomes" id="UP000722336"/>
    </source>
</evidence>
<organism evidence="3 4">
    <name type="scientific">Pacificimonas pallii</name>
    <dbReference type="NCBI Taxonomy" id="2827236"/>
    <lineage>
        <taxon>Bacteria</taxon>
        <taxon>Pseudomonadati</taxon>
        <taxon>Pseudomonadota</taxon>
        <taxon>Alphaproteobacteria</taxon>
        <taxon>Sphingomonadales</taxon>
        <taxon>Sphingosinicellaceae</taxon>
        <taxon>Pacificimonas</taxon>
    </lineage>
</organism>
<feature type="domain" description="Beta-lactamase-related" evidence="2">
    <location>
        <begin position="100"/>
        <end position="408"/>
    </location>
</feature>
<keyword evidence="4" id="KW-1185">Reference proteome</keyword>
<comment type="caution">
    <text evidence="3">The sequence shown here is derived from an EMBL/GenBank/DDBJ whole genome shotgun (WGS) entry which is preliminary data.</text>
</comment>
<dbReference type="EMBL" id="JAGSPA010000001">
    <property type="protein sequence ID" value="MBV7255305.1"/>
    <property type="molecule type" value="Genomic_DNA"/>
</dbReference>
<dbReference type="InterPro" id="IPR001466">
    <property type="entry name" value="Beta-lactam-related"/>
</dbReference>
<dbReference type="PANTHER" id="PTHR46825">
    <property type="entry name" value="D-ALANYL-D-ALANINE-CARBOXYPEPTIDASE/ENDOPEPTIDASE AMPH"/>
    <property type="match status" value="1"/>
</dbReference>
<dbReference type="Proteomes" id="UP000722336">
    <property type="component" value="Unassembled WGS sequence"/>
</dbReference>
<reference evidence="3 4" key="1">
    <citation type="submission" date="2021-04" db="EMBL/GenBank/DDBJ databases">
        <authorList>
            <person name="Pira H."/>
            <person name="Risdian C."/>
            <person name="Wink J."/>
        </authorList>
    </citation>
    <scope>NUCLEOTIDE SEQUENCE [LARGE SCALE GENOMIC DNA]</scope>
    <source>
        <strain evidence="3 4">WHA3</strain>
    </source>
</reference>
<keyword evidence="1" id="KW-0812">Transmembrane</keyword>
<accession>A0ABS6SA84</accession>
<sequence length="684" mass="74149">MRSFEPTGHVPTHQKGPGNLFRRAAGVALSSLALIMAAGLLGLLANSKLAAEVPQVSPDPASMARQWDGPADWWTAPEACDGLDGLEAFFDGSIGTLFEVHNIPGGVVTIVCGGETAFTKGYGFADAARRRPVDPARTLFRPGSISKTVTWTAVMQLVEQGKLDLDTDVNEYLTQLSIPDTYAQPVTLRHLLSHTAGFEDGAIGYLFRRNADDLLSPAVALKRTMPARVRPPGQLAAYSNWGTSLAGLIVAEVTGTSFDDYVAREIFAPLGMTNSTFSEPAAGLADAYPSENLERTGGTFRDGGFEFIHDFGPAGSLSSTGEDMARFMIAHLTDGQGILRPKTVRRMRQPLFEHHDALPAMLHGFYEERHNGLFVYSHGGDTVYFHSTMTLVPKAGVGIFISFNAPEGAYAARQILPAFFDRYFPAQADFPLPDDPGDDALPVAKLQEYVGAYRNTRRAYSNWEKALSLGGDVTVEMADGGALLISSFYLKDALRLIPAGEDVFRSIDEADDLVAFRRNKAGEVSHLFVSAVPFLSYERLGTFDSSATVLQVAGFSLLIFSGTVVAAIVGWRRWLRMRREEVVASALAVLASLLNLVFAAVGMLMITALGEEIIFTGIPNLKMLLTIPVIALAAALIAGALVPVAWIRSYWDSLARLRYTLVVAILLIFAAGLYRWNLLGPWFA</sequence>
<feature type="transmembrane region" description="Helical" evidence="1">
    <location>
        <begin position="24"/>
        <end position="45"/>
    </location>
</feature>
<evidence type="ECO:0000259" key="2">
    <source>
        <dbReference type="Pfam" id="PF00144"/>
    </source>
</evidence>
<keyword evidence="1" id="KW-1133">Transmembrane helix</keyword>
<dbReference type="Pfam" id="PF00144">
    <property type="entry name" value="Beta-lactamase"/>
    <property type="match status" value="1"/>
</dbReference>
<proteinExistence type="predicted"/>
<evidence type="ECO:0000313" key="3">
    <source>
        <dbReference type="EMBL" id="MBV7255305.1"/>
    </source>
</evidence>
<keyword evidence="1" id="KW-0472">Membrane</keyword>
<feature type="transmembrane region" description="Helical" evidence="1">
    <location>
        <begin position="583"/>
        <end position="606"/>
    </location>
</feature>
<dbReference type="InterPro" id="IPR050491">
    <property type="entry name" value="AmpC-like"/>
</dbReference>
<feature type="transmembrane region" description="Helical" evidence="1">
    <location>
        <begin position="659"/>
        <end position="676"/>
    </location>
</feature>
<dbReference type="RefSeq" id="WP_218443589.1">
    <property type="nucleotide sequence ID" value="NZ_JAGSPA010000001.1"/>
</dbReference>
<evidence type="ECO:0000256" key="1">
    <source>
        <dbReference type="SAM" id="Phobius"/>
    </source>
</evidence>
<protein>
    <submittedName>
        <fullName evidence="3">Beta-lactamase family protein</fullName>
    </submittedName>
</protein>
<feature type="transmembrane region" description="Helical" evidence="1">
    <location>
        <begin position="626"/>
        <end position="647"/>
    </location>
</feature>